<sequence length="152" mass="17206">MHVGNYLGLVHGSEERLVDAIIRVAAHHGDEPDIYETCQLLAGWSRKHLEHLGPLVQKYGEQKNPEPANMEKALFHGPRQGSLGLLRDLHDLWLMTNEVQLCWTVLEQAARALRDDELEQVCQECGQETKRQTSFFLTRIKQAAPQSLVVAS</sequence>
<reference evidence="1" key="1">
    <citation type="submission" date="2022-07" db="EMBL/GenBank/DDBJ databases">
        <title>Complete Genome Sequence of the Radioresistant Bacterium Deinococcus aetherius ST0316, Isolated from the Air Dust collected in Lower Stratosphere above Japan.</title>
        <authorList>
            <person name="Satoh K."/>
            <person name="Hagiwara K."/>
            <person name="Katsumata K."/>
            <person name="Kubo A."/>
            <person name="Yokobori S."/>
            <person name="Yamagishi A."/>
            <person name="Oono Y."/>
            <person name="Narumi I."/>
        </authorList>
    </citation>
    <scope>NUCLEOTIDE SEQUENCE</scope>
    <source>
        <strain evidence="1">ST0316</strain>
        <plasmid evidence="1">pDAETH-1</plasmid>
    </source>
</reference>
<proteinExistence type="predicted"/>
<accession>A0ABM8AIX5</accession>
<geneLocation type="plasmid" evidence="1 2">
    <name>pDAETH-1</name>
</geneLocation>
<dbReference type="EMBL" id="AP026561">
    <property type="protein sequence ID" value="BDP43733.1"/>
    <property type="molecule type" value="Genomic_DNA"/>
</dbReference>
<evidence type="ECO:0008006" key="3">
    <source>
        <dbReference type="Google" id="ProtNLM"/>
    </source>
</evidence>
<gene>
    <name evidence="1" type="ORF">DAETH_37020</name>
</gene>
<keyword evidence="2" id="KW-1185">Reference proteome</keyword>
<evidence type="ECO:0000313" key="2">
    <source>
        <dbReference type="Proteomes" id="UP001064971"/>
    </source>
</evidence>
<evidence type="ECO:0000313" key="1">
    <source>
        <dbReference type="EMBL" id="BDP43733.1"/>
    </source>
</evidence>
<dbReference type="Proteomes" id="UP001064971">
    <property type="component" value="Plasmid pDAETH-1"/>
</dbReference>
<name>A0ABM8AIX5_9DEIO</name>
<keyword evidence="1" id="KW-0614">Plasmid</keyword>
<protein>
    <recommendedName>
        <fullName evidence="3">Molybdopterin oxidoreductase</fullName>
    </recommendedName>
</protein>
<organism evidence="1 2">
    <name type="scientific">Deinococcus aetherius</name>
    <dbReference type="NCBI Taxonomy" id="200252"/>
    <lineage>
        <taxon>Bacteria</taxon>
        <taxon>Thermotogati</taxon>
        <taxon>Deinococcota</taxon>
        <taxon>Deinococci</taxon>
        <taxon>Deinococcales</taxon>
        <taxon>Deinococcaceae</taxon>
        <taxon>Deinococcus</taxon>
    </lineage>
</organism>